<accession>A0A0D9ZD71</accession>
<name>A0A0D9ZD71_9ORYZ</name>
<evidence type="ECO:0000256" key="1">
    <source>
        <dbReference type="SAM" id="MobiDB-lite"/>
    </source>
</evidence>
<feature type="compositionally biased region" description="Basic and acidic residues" evidence="1">
    <location>
        <begin position="233"/>
        <end position="250"/>
    </location>
</feature>
<evidence type="ECO:0000313" key="3">
    <source>
        <dbReference type="Proteomes" id="UP000026961"/>
    </source>
</evidence>
<sequence length="250" mass="26675">MNVVAGAEGTTRWCGGGGDGTGAALPAIRASSLASLDEDGLELDERCCTIPSSTRPREPPDGSTRGCSTNRRWAAAPPRAEERANETDQNGAAAGSRCLRLLPSSRLLLTPPPRAATARVYRRRGGGPGAAAPPTRGRRIRRRVGIHRILHRRRHLSPLLFLSPLFLFFPRTPTPRRHYAQRNNGNPARLGPPRPIYSSPLRPMGSSCRGGKFLTSAASIGEEGEEWGVGDSNGERCGGESEGRGERGGG</sequence>
<feature type="region of interest" description="Disordered" evidence="1">
    <location>
        <begin position="177"/>
        <end position="250"/>
    </location>
</feature>
<reference evidence="2" key="2">
    <citation type="submission" date="2018-05" db="EMBL/GenBank/DDBJ databases">
        <title>OgluRS3 (Oryza glumaepatula Reference Sequence Version 3).</title>
        <authorList>
            <person name="Zhang J."/>
            <person name="Kudrna D."/>
            <person name="Lee S."/>
            <person name="Talag J."/>
            <person name="Welchert J."/>
            <person name="Wing R.A."/>
        </authorList>
    </citation>
    <scope>NUCLEOTIDE SEQUENCE [LARGE SCALE GENOMIC DNA]</scope>
</reference>
<organism evidence="2">
    <name type="scientific">Oryza glumipatula</name>
    <dbReference type="NCBI Taxonomy" id="40148"/>
    <lineage>
        <taxon>Eukaryota</taxon>
        <taxon>Viridiplantae</taxon>
        <taxon>Streptophyta</taxon>
        <taxon>Embryophyta</taxon>
        <taxon>Tracheophyta</taxon>
        <taxon>Spermatophyta</taxon>
        <taxon>Magnoliopsida</taxon>
        <taxon>Liliopsida</taxon>
        <taxon>Poales</taxon>
        <taxon>Poaceae</taxon>
        <taxon>BOP clade</taxon>
        <taxon>Oryzoideae</taxon>
        <taxon>Oryzeae</taxon>
        <taxon>Oryzinae</taxon>
        <taxon>Oryza</taxon>
    </lineage>
</organism>
<feature type="region of interest" description="Disordered" evidence="1">
    <location>
        <begin position="49"/>
        <end position="94"/>
    </location>
</feature>
<dbReference type="EnsemblPlants" id="OGLUM03G33970.1">
    <property type="protein sequence ID" value="OGLUM03G33970.1"/>
    <property type="gene ID" value="OGLUM03G33970"/>
</dbReference>
<dbReference type="AlphaFoldDB" id="A0A0D9ZD71"/>
<protein>
    <submittedName>
        <fullName evidence="2">Uncharacterized protein</fullName>
    </submittedName>
</protein>
<dbReference type="Proteomes" id="UP000026961">
    <property type="component" value="Chromosome 3"/>
</dbReference>
<dbReference type="HOGENOM" id="CLU_1112777_0_0_1"/>
<reference evidence="2" key="1">
    <citation type="submission" date="2015-04" db="UniProtKB">
        <authorList>
            <consortium name="EnsemblPlants"/>
        </authorList>
    </citation>
    <scope>IDENTIFICATION</scope>
</reference>
<evidence type="ECO:0000313" key="2">
    <source>
        <dbReference type="EnsemblPlants" id="OGLUM03G33970.1"/>
    </source>
</evidence>
<keyword evidence="3" id="KW-1185">Reference proteome</keyword>
<dbReference type="Gramene" id="OGLUM03G33970.1">
    <property type="protein sequence ID" value="OGLUM03G33970.1"/>
    <property type="gene ID" value="OGLUM03G33970"/>
</dbReference>
<proteinExistence type="predicted"/>